<keyword evidence="1" id="KW-0677">Repeat</keyword>
<evidence type="ECO:0000256" key="2">
    <source>
        <dbReference type="PROSITE-ProRule" id="PRU00703"/>
    </source>
</evidence>
<evidence type="ECO:0000259" key="3">
    <source>
        <dbReference type="PROSITE" id="PS51371"/>
    </source>
</evidence>
<dbReference type="Proteomes" id="UP001499987">
    <property type="component" value="Unassembled WGS sequence"/>
</dbReference>
<dbReference type="SMART" id="SM00116">
    <property type="entry name" value="CBS"/>
    <property type="match status" value="2"/>
</dbReference>
<dbReference type="Gene3D" id="3.10.580.10">
    <property type="entry name" value="CBS-domain"/>
    <property type="match status" value="1"/>
</dbReference>
<feature type="domain" description="CBS" evidence="3">
    <location>
        <begin position="7"/>
        <end position="63"/>
    </location>
</feature>
<evidence type="ECO:0000313" key="4">
    <source>
        <dbReference type="EMBL" id="GAA1072622.1"/>
    </source>
</evidence>
<dbReference type="InterPro" id="IPR046342">
    <property type="entry name" value="CBS_dom_sf"/>
</dbReference>
<evidence type="ECO:0000313" key="5">
    <source>
        <dbReference type="Proteomes" id="UP001499987"/>
    </source>
</evidence>
<dbReference type="Pfam" id="PF00571">
    <property type="entry name" value="CBS"/>
    <property type="match status" value="2"/>
</dbReference>
<organism evidence="4 5">
    <name type="scientific">Kitasatospora arboriphila</name>
    <dbReference type="NCBI Taxonomy" id="258052"/>
    <lineage>
        <taxon>Bacteria</taxon>
        <taxon>Bacillati</taxon>
        <taxon>Actinomycetota</taxon>
        <taxon>Actinomycetes</taxon>
        <taxon>Kitasatosporales</taxon>
        <taxon>Streptomycetaceae</taxon>
        <taxon>Kitasatospora</taxon>
    </lineage>
</organism>
<reference evidence="5" key="1">
    <citation type="journal article" date="2019" name="Int. J. Syst. Evol. Microbiol.">
        <title>The Global Catalogue of Microorganisms (GCM) 10K type strain sequencing project: providing services to taxonomists for standard genome sequencing and annotation.</title>
        <authorList>
            <consortium name="The Broad Institute Genomics Platform"/>
            <consortium name="The Broad Institute Genome Sequencing Center for Infectious Disease"/>
            <person name="Wu L."/>
            <person name="Ma J."/>
        </authorList>
    </citation>
    <scope>NUCLEOTIDE SEQUENCE [LARGE SCALE GENOMIC DNA]</scope>
    <source>
        <strain evidence="5">JCM 13002</strain>
    </source>
</reference>
<dbReference type="PANTHER" id="PTHR48108">
    <property type="entry name" value="CBS DOMAIN-CONTAINING PROTEIN CBSX2, CHLOROPLASTIC"/>
    <property type="match status" value="1"/>
</dbReference>
<protein>
    <submittedName>
        <fullName evidence="4">CBS domain-containing protein</fullName>
    </submittedName>
</protein>
<dbReference type="SUPFAM" id="SSF54631">
    <property type="entry name" value="CBS-domain pair"/>
    <property type="match status" value="1"/>
</dbReference>
<dbReference type="InterPro" id="IPR000644">
    <property type="entry name" value="CBS_dom"/>
</dbReference>
<name>A0ABP4DXZ4_9ACTN</name>
<dbReference type="EMBL" id="BAAALD010000006">
    <property type="protein sequence ID" value="GAA1072622.1"/>
    <property type="molecule type" value="Genomic_DNA"/>
</dbReference>
<accession>A0ABP4DXZ4</accession>
<feature type="domain" description="CBS" evidence="3">
    <location>
        <begin position="71"/>
        <end position="127"/>
    </location>
</feature>
<dbReference type="InterPro" id="IPR051462">
    <property type="entry name" value="CBS_domain-containing"/>
</dbReference>
<dbReference type="PANTHER" id="PTHR48108:SF26">
    <property type="entry name" value="CBS DOMAIN-CONTAINING PROTEIN DDB_G0289609"/>
    <property type="match status" value="1"/>
</dbReference>
<proteinExistence type="predicted"/>
<keyword evidence="2" id="KW-0129">CBS domain</keyword>
<gene>
    <name evidence="4" type="ORF">GCM10009663_10380</name>
</gene>
<dbReference type="PROSITE" id="PS51371">
    <property type="entry name" value="CBS"/>
    <property type="match status" value="2"/>
</dbReference>
<dbReference type="RefSeq" id="WP_344622281.1">
    <property type="nucleotide sequence ID" value="NZ_BAAALD010000006.1"/>
</dbReference>
<evidence type="ECO:0000256" key="1">
    <source>
        <dbReference type="ARBA" id="ARBA00022737"/>
    </source>
</evidence>
<keyword evidence="5" id="KW-1185">Reference proteome</keyword>
<comment type="caution">
    <text evidence="4">The sequence shown here is derived from an EMBL/GenBank/DDBJ whole genome shotgun (WGS) entry which is preliminary data.</text>
</comment>
<sequence length="150" mass="16021">MRVADLMISPPVTVPPDSTAAEAARLMADRAIGCVLVADSRALLGVLTDRDLVVRVLAGDTDANTSVARLMSAPPLTVDADDELTAAYRTFRRTGVRRLPVLRDGVPVGVITVDDLFLDVLQHFADLLGPVSRSTLHDEAAVPPPERTMP</sequence>